<dbReference type="PROSITE" id="PS51732">
    <property type="entry name" value="ASN_GLN_ASE_3"/>
    <property type="match status" value="1"/>
</dbReference>
<dbReference type="PIRSF" id="PIRSF500176">
    <property type="entry name" value="L_ASNase"/>
    <property type="match status" value="1"/>
</dbReference>
<feature type="domain" description="Asparaginase/glutaminase C-terminal" evidence="3">
    <location>
        <begin position="196"/>
        <end position="308"/>
    </location>
</feature>
<dbReference type="Pfam" id="PF17763">
    <property type="entry name" value="Asparaginase_C"/>
    <property type="match status" value="1"/>
</dbReference>
<name>A0A3M0A7I3_9GAMM</name>
<gene>
    <name evidence="4" type="ORF">DFR27_0895</name>
</gene>
<dbReference type="Gene3D" id="3.40.50.1170">
    <property type="entry name" value="L-asparaginase, N-terminal domain"/>
    <property type="match status" value="1"/>
</dbReference>
<dbReference type="PIRSF" id="PIRSF001220">
    <property type="entry name" value="L-ASNase_gatD"/>
    <property type="match status" value="1"/>
</dbReference>
<evidence type="ECO:0000313" key="4">
    <source>
        <dbReference type="EMBL" id="RMA81101.1"/>
    </source>
</evidence>
<organism evidence="4 5">
    <name type="scientific">Umboniibacter marinipuniceus</name>
    <dbReference type="NCBI Taxonomy" id="569599"/>
    <lineage>
        <taxon>Bacteria</taxon>
        <taxon>Pseudomonadati</taxon>
        <taxon>Pseudomonadota</taxon>
        <taxon>Gammaproteobacteria</taxon>
        <taxon>Cellvibrionales</taxon>
        <taxon>Cellvibrionaceae</taxon>
        <taxon>Umboniibacter</taxon>
    </lineage>
</organism>
<dbReference type="InterPro" id="IPR040919">
    <property type="entry name" value="Asparaginase_C"/>
</dbReference>
<dbReference type="InterPro" id="IPR027473">
    <property type="entry name" value="L-asparaginase_C"/>
</dbReference>
<protein>
    <submittedName>
        <fullName evidence="4">L-asparaginase</fullName>
    </submittedName>
</protein>
<feature type="binding site" evidence="1">
    <location>
        <begin position="73"/>
        <end position="74"/>
    </location>
    <ligand>
        <name>substrate</name>
    </ligand>
</feature>
<feature type="domain" description="L-asparaginase N-terminal" evidence="2">
    <location>
        <begin position="11"/>
        <end position="175"/>
    </location>
</feature>
<dbReference type="InterPro" id="IPR037152">
    <property type="entry name" value="L-asparaginase_N_sf"/>
</dbReference>
<evidence type="ECO:0000259" key="3">
    <source>
        <dbReference type="Pfam" id="PF17763"/>
    </source>
</evidence>
<dbReference type="Gene3D" id="3.40.50.40">
    <property type="match status" value="1"/>
</dbReference>
<comment type="caution">
    <text evidence="4">The sequence shown here is derived from an EMBL/GenBank/DDBJ whole genome shotgun (WGS) entry which is preliminary data.</text>
</comment>
<dbReference type="Proteomes" id="UP000267187">
    <property type="component" value="Unassembled WGS sequence"/>
</dbReference>
<dbReference type="InterPro" id="IPR027474">
    <property type="entry name" value="L-asparaginase_N"/>
</dbReference>
<dbReference type="GO" id="GO:0004067">
    <property type="term" value="F:asparaginase activity"/>
    <property type="evidence" value="ECO:0007669"/>
    <property type="project" value="UniProtKB-UniRule"/>
</dbReference>
<evidence type="ECO:0000256" key="1">
    <source>
        <dbReference type="PIRSR" id="PIRSR001220-2"/>
    </source>
</evidence>
<keyword evidence="5" id="KW-1185">Reference proteome</keyword>
<dbReference type="EMBL" id="REFJ01000002">
    <property type="protein sequence ID" value="RMA81101.1"/>
    <property type="molecule type" value="Genomic_DNA"/>
</dbReference>
<proteinExistence type="predicted"/>
<feature type="binding site" evidence="1">
    <location>
        <position position="41"/>
    </location>
    <ligand>
        <name>substrate</name>
    </ligand>
</feature>
<accession>A0A3M0A7I3</accession>
<dbReference type="SMART" id="SM00870">
    <property type="entry name" value="Asparaginase"/>
    <property type="match status" value="1"/>
</dbReference>
<evidence type="ECO:0000259" key="2">
    <source>
        <dbReference type="Pfam" id="PF00710"/>
    </source>
</evidence>
<evidence type="ECO:0000313" key="5">
    <source>
        <dbReference type="Proteomes" id="UP000267187"/>
    </source>
</evidence>
<dbReference type="InterPro" id="IPR006034">
    <property type="entry name" value="Asparaginase/glutaminase-like"/>
</dbReference>
<dbReference type="InterPro" id="IPR036152">
    <property type="entry name" value="Asp/glu_Ase-like_sf"/>
</dbReference>
<dbReference type="Pfam" id="PF00710">
    <property type="entry name" value="Asparaginase"/>
    <property type="match status" value="1"/>
</dbReference>
<sequence>MGQSGLDGALPDLSAEDICAALPQLDEIAEVHCCTIRKVGSPSLRMEDLFDVIDRVNAWRADGIHSFVLLQGTDTLEETAFGLDLMLGQSGASLVVTAAMRDPKQLGADGFANLLASARVALHPRTPEMGVVVVINDEIHAARLVEKRHAFSLRAFQSPNLGPVGWIVESRARYVAAPSRLDIGYQGGRKKVAIPLIRCVFDMDDVLVGAVAASDVPAVVVEGVGGGNVSASISDAVEALAASKHVVICSRTGGGEVLASSYGETGSAGPLVRAGCINGSTLDGLKARILLLVLLADGADDERLRAVFSRVGQLYLQ</sequence>
<dbReference type="AlphaFoldDB" id="A0A3M0A7I3"/>
<reference evidence="4 5" key="1">
    <citation type="submission" date="2018-10" db="EMBL/GenBank/DDBJ databases">
        <title>Genomic Encyclopedia of Type Strains, Phase IV (KMG-IV): sequencing the most valuable type-strain genomes for metagenomic binning, comparative biology and taxonomic classification.</title>
        <authorList>
            <person name="Goeker M."/>
        </authorList>
    </citation>
    <scope>NUCLEOTIDE SEQUENCE [LARGE SCALE GENOMIC DNA]</scope>
    <source>
        <strain evidence="4 5">DSM 25080</strain>
    </source>
</reference>
<dbReference type="SUPFAM" id="SSF53774">
    <property type="entry name" value="Glutaminase/Asparaginase"/>
    <property type="match status" value="1"/>
</dbReference>
<dbReference type="PANTHER" id="PTHR11707">
    <property type="entry name" value="L-ASPARAGINASE"/>
    <property type="match status" value="1"/>
</dbReference>
<dbReference type="PANTHER" id="PTHR11707:SF28">
    <property type="entry name" value="60 KDA LYSOPHOSPHOLIPASE"/>
    <property type="match status" value="1"/>
</dbReference>